<feature type="domain" description="AB hydrolase-1" evidence="1">
    <location>
        <begin position="20"/>
        <end position="124"/>
    </location>
</feature>
<dbReference type="Proteomes" id="UP000609531">
    <property type="component" value="Unassembled WGS sequence"/>
</dbReference>
<dbReference type="SUPFAM" id="SSF53474">
    <property type="entry name" value="alpha/beta-Hydrolases"/>
    <property type="match status" value="1"/>
</dbReference>
<dbReference type="InterPro" id="IPR029058">
    <property type="entry name" value="AB_hydrolase_fold"/>
</dbReference>
<dbReference type="Pfam" id="PF00561">
    <property type="entry name" value="Abhydrolase_1"/>
    <property type="match status" value="1"/>
</dbReference>
<evidence type="ECO:0000313" key="2">
    <source>
        <dbReference type="EMBL" id="MBJ3776311.1"/>
    </source>
</evidence>
<dbReference type="EMBL" id="JAEKJA010000007">
    <property type="protein sequence ID" value="MBJ3776311.1"/>
    <property type="molecule type" value="Genomic_DNA"/>
</dbReference>
<dbReference type="PANTHER" id="PTHR43433">
    <property type="entry name" value="HYDROLASE, ALPHA/BETA FOLD FAMILY PROTEIN"/>
    <property type="match status" value="1"/>
</dbReference>
<dbReference type="GO" id="GO:0004806">
    <property type="term" value="F:triacylglycerol lipase activity"/>
    <property type="evidence" value="ECO:0007669"/>
    <property type="project" value="TreeGrafter"/>
</dbReference>
<keyword evidence="3" id="KW-1185">Reference proteome</keyword>
<dbReference type="AlphaFoldDB" id="A0A934IJU0"/>
<dbReference type="InterPro" id="IPR000073">
    <property type="entry name" value="AB_hydrolase_1"/>
</dbReference>
<dbReference type="InterPro" id="IPR050471">
    <property type="entry name" value="AB_hydrolase"/>
</dbReference>
<dbReference type="RefSeq" id="WP_198882179.1">
    <property type="nucleotide sequence ID" value="NZ_JAEKJA010000007.1"/>
</dbReference>
<protein>
    <submittedName>
        <fullName evidence="2">Alpha/beta hydrolase</fullName>
    </submittedName>
</protein>
<accession>A0A934IJU0</accession>
<reference evidence="2" key="1">
    <citation type="submission" date="2020-12" db="EMBL/GenBank/DDBJ databases">
        <title>Bacterial taxonomy.</title>
        <authorList>
            <person name="Pan X."/>
        </authorList>
    </citation>
    <scope>NUCLEOTIDE SEQUENCE</scope>
    <source>
        <strain evidence="2">B2012</strain>
    </source>
</reference>
<evidence type="ECO:0000313" key="3">
    <source>
        <dbReference type="Proteomes" id="UP000609531"/>
    </source>
</evidence>
<dbReference type="PANTHER" id="PTHR43433:SF5">
    <property type="entry name" value="AB HYDROLASE-1 DOMAIN-CONTAINING PROTEIN"/>
    <property type="match status" value="1"/>
</dbReference>
<comment type="caution">
    <text evidence="2">The sequence shown here is derived from an EMBL/GenBank/DDBJ whole genome shotgun (WGS) entry which is preliminary data.</text>
</comment>
<evidence type="ECO:0000259" key="1">
    <source>
        <dbReference type="Pfam" id="PF00561"/>
    </source>
</evidence>
<proteinExistence type="predicted"/>
<dbReference type="PRINTS" id="PR00111">
    <property type="entry name" value="ABHYDROLASE"/>
</dbReference>
<name>A0A934IJU0_9HYPH</name>
<dbReference type="GO" id="GO:0046503">
    <property type="term" value="P:glycerolipid catabolic process"/>
    <property type="evidence" value="ECO:0007669"/>
    <property type="project" value="TreeGrafter"/>
</dbReference>
<dbReference type="Gene3D" id="3.40.50.1820">
    <property type="entry name" value="alpha/beta hydrolase"/>
    <property type="match status" value="1"/>
</dbReference>
<organism evidence="2 3">
    <name type="scientific">Acuticoccus mangrovi</name>
    <dbReference type="NCBI Taxonomy" id="2796142"/>
    <lineage>
        <taxon>Bacteria</taxon>
        <taxon>Pseudomonadati</taxon>
        <taxon>Pseudomonadota</taxon>
        <taxon>Alphaproteobacteria</taxon>
        <taxon>Hyphomicrobiales</taxon>
        <taxon>Amorphaceae</taxon>
        <taxon>Acuticoccus</taxon>
    </lineage>
</organism>
<keyword evidence="2" id="KW-0378">Hydrolase</keyword>
<gene>
    <name evidence="2" type="ORF">JCR33_11460</name>
</gene>
<sequence>MATFDSDGVLIDYLDDGEGPAVVLVHGFASNQVVNWVNTTWVTHLKRAGYRVIALDNRGHGKSQKLYDPALYSTDLMADDVVRLIDHLTLDRPVVMGYSMGARIAAFTALKAPQKLRGLVLSGLASNLVNGVEGGPRIAEALEAPSLDDVSGQQPRMFRAFAEQTGGDLKALASCIRASRQTLSAADVARIAVPTLVVAGADDEIAGSAEALAALIPGARALTIPGRDHMSAVGDRTHKAEVVNFLGSLAN</sequence>